<evidence type="ECO:0000256" key="6">
    <source>
        <dbReference type="ARBA" id="ARBA00022719"/>
    </source>
</evidence>
<accession>A0A520MNU9</accession>
<keyword evidence="14" id="KW-0560">Oxidoreductase</keyword>
<dbReference type="EC" id="7.1.1.-" evidence="13"/>
<dbReference type="GO" id="GO:0048038">
    <property type="term" value="F:quinone binding"/>
    <property type="evidence" value="ECO:0007669"/>
    <property type="project" value="UniProtKB-UniRule"/>
</dbReference>
<keyword evidence="9 13" id="KW-0520">NAD</keyword>
<evidence type="ECO:0000313" key="14">
    <source>
        <dbReference type="EMBL" id="RZO22892.1"/>
    </source>
</evidence>
<evidence type="ECO:0000256" key="1">
    <source>
        <dbReference type="ARBA" id="ARBA00004651"/>
    </source>
</evidence>
<evidence type="ECO:0000256" key="8">
    <source>
        <dbReference type="ARBA" id="ARBA00022989"/>
    </source>
</evidence>
<comment type="subunit">
    <text evidence="11">Composed of 13 different subunits. Subunits NuoA, H, J, K, L, M, N constitute the membrane sector of the complex.</text>
</comment>
<dbReference type="EMBL" id="SHBP01000001">
    <property type="protein sequence ID" value="RZO22892.1"/>
    <property type="molecule type" value="Genomic_DNA"/>
</dbReference>
<dbReference type="Gene3D" id="1.20.120.1200">
    <property type="entry name" value="NADH-ubiquinone/plastoquinone oxidoreductase chain 6, subunit NuoJ"/>
    <property type="match status" value="1"/>
</dbReference>
<keyword evidence="4 13" id="KW-1003">Cell membrane</keyword>
<reference evidence="14 15" key="1">
    <citation type="submission" date="2019-02" db="EMBL/GenBank/DDBJ databases">
        <title>Prokaryotic population dynamics and viral predation in marine succession experiment using metagenomics: the confinement effect.</title>
        <authorList>
            <person name="Haro-Moreno J.M."/>
            <person name="Rodriguez-Valera F."/>
            <person name="Lopez-Perez M."/>
        </authorList>
    </citation>
    <scope>NUCLEOTIDE SEQUENCE [LARGE SCALE GENOMIC DNA]</scope>
    <source>
        <strain evidence="14">MED-G170</strain>
    </source>
</reference>
<dbReference type="NCBIfam" id="NF005162">
    <property type="entry name" value="PRK06638.1-1"/>
    <property type="match status" value="1"/>
</dbReference>
<proteinExistence type="inferred from homology"/>
<evidence type="ECO:0000256" key="7">
    <source>
        <dbReference type="ARBA" id="ARBA00022967"/>
    </source>
</evidence>
<evidence type="ECO:0000256" key="3">
    <source>
        <dbReference type="ARBA" id="ARBA00019907"/>
    </source>
</evidence>
<evidence type="ECO:0000256" key="9">
    <source>
        <dbReference type="ARBA" id="ARBA00023027"/>
    </source>
</evidence>
<dbReference type="Pfam" id="PF00499">
    <property type="entry name" value="Oxidored_q3"/>
    <property type="match status" value="1"/>
</dbReference>
<feature type="transmembrane region" description="Helical" evidence="13">
    <location>
        <begin position="30"/>
        <end position="52"/>
    </location>
</feature>
<gene>
    <name evidence="14" type="ORF">EVB03_00575</name>
</gene>
<keyword evidence="7" id="KW-1278">Translocase</keyword>
<evidence type="ECO:0000256" key="10">
    <source>
        <dbReference type="ARBA" id="ARBA00023136"/>
    </source>
</evidence>
<name>A0A520MNU9_9GAMM</name>
<evidence type="ECO:0000256" key="2">
    <source>
        <dbReference type="ARBA" id="ARBA00005698"/>
    </source>
</evidence>
<evidence type="ECO:0000256" key="11">
    <source>
        <dbReference type="ARBA" id="ARBA00025811"/>
    </source>
</evidence>
<evidence type="ECO:0000313" key="15">
    <source>
        <dbReference type="Proteomes" id="UP000315889"/>
    </source>
</evidence>
<feature type="transmembrane region" description="Helical" evidence="13">
    <location>
        <begin position="58"/>
        <end position="78"/>
    </location>
</feature>
<keyword evidence="5 13" id="KW-0812">Transmembrane</keyword>
<dbReference type="FunFam" id="1.20.120.1200:FF:000001">
    <property type="entry name" value="NADH-quinone oxidoreductase subunit J"/>
    <property type="match status" value="1"/>
</dbReference>
<dbReference type="GO" id="GO:0005886">
    <property type="term" value="C:plasma membrane"/>
    <property type="evidence" value="ECO:0007669"/>
    <property type="project" value="UniProtKB-SubCell"/>
</dbReference>
<feature type="transmembrane region" description="Helical" evidence="13">
    <location>
        <begin position="6"/>
        <end position="23"/>
    </location>
</feature>
<comment type="subcellular location">
    <subcellularLocation>
        <location evidence="1 13">Cell membrane</location>
        <topology evidence="1 13">Multi-pass membrane protein</topology>
    </subcellularLocation>
</comment>
<dbReference type="Proteomes" id="UP000315889">
    <property type="component" value="Unassembled WGS sequence"/>
</dbReference>
<keyword evidence="10 13" id="KW-0472">Membrane</keyword>
<feature type="transmembrane region" description="Helical" evidence="13">
    <location>
        <begin position="90"/>
        <end position="114"/>
    </location>
</feature>
<dbReference type="PANTHER" id="PTHR33269">
    <property type="entry name" value="NADH-UBIQUINONE OXIDOREDUCTASE CHAIN 6"/>
    <property type="match status" value="1"/>
</dbReference>
<evidence type="ECO:0000256" key="13">
    <source>
        <dbReference type="RuleBase" id="RU004429"/>
    </source>
</evidence>
<protein>
    <recommendedName>
        <fullName evidence="3 13">NADH-quinone oxidoreductase subunit J</fullName>
        <ecNumber evidence="13">7.1.1.-</ecNumber>
    </recommendedName>
</protein>
<evidence type="ECO:0000256" key="12">
    <source>
        <dbReference type="ARBA" id="ARBA00047712"/>
    </source>
</evidence>
<dbReference type="InterPro" id="IPR042106">
    <property type="entry name" value="Nuo/plastoQ_OxRdtase_6_NuoJ"/>
</dbReference>
<dbReference type="InterPro" id="IPR001457">
    <property type="entry name" value="NADH_UbQ/plastoQ_OxRdtase_su6"/>
</dbReference>
<comment type="function">
    <text evidence="13">NDH-1 shuttles electrons from NADH, via FMN and iron-sulfur (Fe-S) centers, to quinones in the respiratory chain. Couples the redox reaction to proton translocation (for every two electrons transferred, four hydrogen ions are translocated across the cytoplasmic membrane), and thus conserves the redox energy in a proton gradient.</text>
</comment>
<comment type="caution">
    <text evidence="14">The sequence shown here is derived from an EMBL/GenBank/DDBJ whole genome shotgun (WGS) entry which is preliminary data.</text>
</comment>
<dbReference type="GO" id="GO:0008137">
    <property type="term" value="F:NADH dehydrogenase (ubiquinone) activity"/>
    <property type="evidence" value="ECO:0007669"/>
    <property type="project" value="UniProtKB-UniRule"/>
</dbReference>
<dbReference type="GO" id="GO:0016491">
    <property type="term" value="F:oxidoreductase activity"/>
    <property type="evidence" value="ECO:0007669"/>
    <property type="project" value="UniProtKB-KW"/>
</dbReference>
<dbReference type="AlphaFoldDB" id="A0A520MNU9"/>
<evidence type="ECO:0000256" key="4">
    <source>
        <dbReference type="ARBA" id="ARBA00022475"/>
    </source>
</evidence>
<comment type="catalytic activity">
    <reaction evidence="12 13">
        <text>a quinone + NADH + 5 H(+)(in) = a quinol + NAD(+) + 4 H(+)(out)</text>
        <dbReference type="Rhea" id="RHEA:57888"/>
        <dbReference type="ChEBI" id="CHEBI:15378"/>
        <dbReference type="ChEBI" id="CHEBI:24646"/>
        <dbReference type="ChEBI" id="CHEBI:57540"/>
        <dbReference type="ChEBI" id="CHEBI:57945"/>
        <dbReference type="ChEBI" id="CHEBI:132124"/>
    </reaction>
</comment>
<organism evidence="14 15">
    <name type="scientific">SAR92 clade bacterium</name>
    <dbReference type="NCBI Taxonomy" id="2315479"/>
    <lineage>
        <taxon>Bacteria</taxon>
        <taxon>Pseudomonadati</taxon>
        <taxon>Pseudomonadota</taxon>
        <taxon>Gammaproteobacteria</taxon>
        <taxon>Cellvibrionales</taxon>
        <taxon>Porticoccaceae</taxon>
        <taxon>SAR92 clade</taxon>
    </lineage>
</organism>
<sequence length="175" mass="18768">MLEIVFFYIAATVALIATVMAMTRANAIHALIYLIVSLLAVAVIFFLIGAPFAAALEIVIYAGAIMVLFVFVIMMLNLGEKGDKQERQWLKPGIWAGPAILSVILLVELLIVIGDVNGPVSVSAVSAKEVGLSLFGPYVLAVEIAAMLLLAGLVGSFHLGRRYLERDHIEKGSSQ</sequence>
<evidence type="ECO:0000256" key="5">
    <source>
        <dbReference type="ARBA" id="ARBA00022692"/>
    </source>
</evidence>
<dbReference type="PANTHER" id="PTHR33269:SF17">
    <property type="entry name" value="NADH-UBIQUINONE OXIDOREDUCTASE CHAIN 6"/>
    <property type="match status" value="1"/>
</dbReference>
<feature type="transmembrane region" description="Helical" evidence="13">
    <location>
        <begin position="134"/>
        <end position="159"/>
    </location>
</feature>
<comment type="similarity">
    <text evidence="2 13">Belongs to the complex I subunit 6 family.</text>
</comment>
<keyword evidence="8 13" id="KW-1133">Transmembrane helix</keyword>
<keyword evidence="6 13" id="KW-0874">Quinone</keyword>